<reference evidence="1 2" key="1">
    <citation type="submission" date="2019-07" db="EMBL/GenBank/DDBJ databases">
        <title>Ln-dependent methylotrophs.</title>
        <authorList>
            <person name="Tani A."/>
        </authorList>
    </citation>
    <scope>NUCLEOTIDE SEQUENCE [LARGE SCALE GENOMIC DNA]</scope>
    <source>
        <strain evidence="1 2">SM12</strain>
    </source>
</reference>
<organism evidence="1 2">
    <name type="scientific">Rhizobium straminoryzae</name>
    <dbReference type="NCBI Taxonomy" id="1387186"/>
    <lineage>
        <taxon>Bacteria</taxon>
        <taxon>Pseudomonadati</taxon>
        <taxon>Pseudomonadota</taxon>
        <taxon>Alphaproteobacteria</taxon>
        <taxon>Hyphomicrobiales</taxon>
        <taxon>Rhizobiaceae</taxon>
        <taxon>Rhizobium/Agrobacterium group</taxon>
        <taxon>Rhizobium</taxon>
    </lineage>
</organism>
<dbReference type="PROSITE" id="PS51257">
    <property type="entry name" value="PROKAR_LIPOPROTEIN"/>
    <property type="match status" value="1"/>
</dbReference>
<feature type="non-terminal residue" evidence="1">
    <location>
        <position position="76"/>
    </location>
</feature>
<gene>
    <name evidence="1" type="ORF">FNA46_25730</name>
</gene>
<dbReference type="AlphaFoldDB" id="A0A549SHJ3"/>
<keyword evidence="2" id="KW-1185">Reference proteome</keyword>
<accession>A0A549SHJ3</accession>
<dbReference type="Proteomes" id="UP000316801">
    <property type="component" value="Unassembled WGS sequence"/>
</dbReference>
<dbReference type="EMBL" id="VJMG01000125">
    <property type="protein sequence ID" value="TRL29105.1"/>
    <property type="molecule type" value="Genomic_DNA"/>
</dbReference>
<comment type="caution">
    <text evidence="1">The sequence shown here is derived from an EMBL/GenBank/DDBJ whole genome shotgun (WGS) entry which is preliminary data.</text>
</comment>
<evidence type="ECO:0000313" key="2">
    <source>
        <dbReference type="Proteomes" id="UP000316801"/>
    </source>
</evidence>
<proteinExistence type="predicted"/>
<name>A0A549SHJ3_9HYPH</name>
<evidence type="ECO:0000313" key="1">
    <source>
        <dbReference type="EMBL" id="TRL29105.1"/>
    </source>
</evidence>
<sequence>MSISRRGLIFGLPLFLAGCASTTIDPQMDYAALPQEKFPMKPVPIDRIKPELRRTEVAYETTHKPGTVVVDTPARR</sequence>
<protein>
    <submittedName>
        <fullName evidence="1">L,D-transpeptidase</fullName>
    </submittedName>
</protein>